<protein>
    <submittedName>
        <fullName evidence="1">Uncharacterized protein</fullName>
    </submittedName>
</protein>
<proteinExistence type="predicted"/>
<evidence type="ECO:0000313" key="1">
    <source>
        <dbReference type="EMBL" id="RAL53172.1"/>
    </source>
</evidence>
<gene>
    <name evidence="1" type="ORF">DM860_006844</name>
</gene>
<dbReference type="Proteomes" id="UP000249390">
    <property type="component" value="Unassembled WGS sequence"/>
</dbReference>
<keyword evidence="2" id="KW-1185">Reference proteome</keyword>
<evidence type="ECO:0000313" key="2">
    <source>
        <dbReference type="Proteomes" id="UP000249390"/>
    </source>
</evidence>
<sequence length="85" mass="9417">MYVIITHWFMDITKDFLEASAGLEQMVVVLLTIFTHYTSRINGSAAVATRLDFVSLRLRRSPIRLVQVGTLTAPQPLQATVLGGV</sequence>
<comment type="caution">
    <text evidence="1">The sequence shown here is derived from an EMBL/GenBank/DDBJ whole genome shotgun (WGS) entry which is preliminary data.</text>
</comment>
<dbReference type="EMBL" id="NQVE01000027">
    <property type="protein sequence ID" value="RAL53172.1"/>
    <property type="molecule type" value="Genomic_DNA"/>
</dbReference>
<name>A0A328E5A9_9ASTE</name>
<accession>A0A328E5A9</accession>
<dbReference type="AlphaFoldDB" id="A0A328E5A9"/>
<reference evidence="1 2" key="1">
    <citation type="submission" date="2018-06" db="EMBL/GenBank/DDBJ databases">
        <title>The Genome of Cuscuta australis (Dodder) Provides Insight into the Evolution of Plant Parasitism.</title>
        <authorList>
            <person name="Liu H."/>
        </authorList>
    </citation>
    <scope>NUCLEOTIDE SEQUENCE [LARGE SCALE GENOMIC DNA]</scope>
    <source>
        <strain evidence="2">cv. Yunnan</strain>
        <tissue evidence="1">Vines</tissue>
    </source>
</reference>
<organism evidence="1 2">
    <name type="scientific">Cuscuta australis</name>
    <dbReference type="NCBI Taxonomy" id="267555"/>
    <lineage>
        <taxon>Eukaryota</taxon>
        <taxon>Viridiplantae</taxon>
        <taxon>Streptophyta</taxon>
        <taxon>Embryophyta</taxon>
        <taxon>Tracheophyta</taxon>
        <taxon>Spermatophyta</taxon>
        <taxon>Magnoliopsida</taxon>
        <taxon>eudicotyledons</taxon>
        <taxon>Gunneridae</taxon>
        <taxon>Pentapetalae</taxon>
        <taxon>asterids</taxon>
        <taxon>lamiids</taxon>
        <taxon>Solanales</taxon>
        <taxon>Convolvulaceae</taxon>
        <taxon>Cuscuteae</taxon>
        <taxon>Cuscuta</taxon>
        <taxon>Cuscuta subgen. Grammica</taxon>
        <taxon>Cuscuta sect. Cleistogrammica</taxon>
    </lineage>
</organism>